<comment type="subunit">
    <text evidence="7">Homohexamer; trimer of dimers.</text>
</comment>
<dbReference type="EC" id="4.6.1.17" evidence="3 7"/>
<dbReference type="STRING" id="1312852.EG19_02840"/>
<keyword evidence="5 7" id="KW-0456">Lyase</keyword>
<evidence type="ECO:0000256" key="4">
    <source>
        <dbReference type="ARBA" id="ARBA00023150"/>
    </source>
</evidence>
<dbReference type="CDD" id="cd01420">
    <property type="entry name" value="MoaC_PE"/>
    <property type="match status" value="1"/>
</dbReference>
<dbReference type="Pfam" id="PF01967">
    <property type="entry name" value="MoaC"/>
    <property type="match status" value="1"/>
</dbReference>
<dbReference type="PANTHER" id="PTHR22960:SF29">
    <property type="entry name" value="CYCLIC PYRANOPTERIN MONOPHOSPHATE SYNTHASE"/>
    <property type="match status" value="1"/>
</dbReference>
<dbReference type="NCBIfam" id="TIGR00581">
    <property type="entry name" value="moaC"/>
    <property type="match status" value="1"/>
</dbReference>
<comment type="similarity">
    <text evidence="7">Belongs to the MoaC family.</text>
</comment>
<organism evidence="9 10">
    <name type="scientific">Thermoanaerobaculum aquaticum</name>
    <dbReference type="NCBI Taxonomy" id="1312852"/>
    <lineage>
        <taxon>Bacteria</taxon>
        <taxon>Pseudomonadati</taxon>
        <taxon>Acidobacteriota</taxon>
        <taxon>Thermoanaerobaculia</taxon>
        <taxon>Thermoanaerobaculales</taxon>
        <taxon>Thermoanaerobaculaceae</taxon>
        <taxon>Thermoanaerobaculum</taxon>
    </lineage>
</organism>
<evidence type="ECO:0000256" key="6">
    <source>
        <dbReference type="ARBA" id="ARBA00055087"/>
    </source>
</evidence>
<comment type="pathway">
    <text evidence="2 7">Cofactor biosynthesis; molybdopterin biosynthesis.</text>
</comment>
<dbReference type="UniPathway" id="UPA00344"/>
<dbReference type="GO" id="GO:0006777">
    <property type="term" value="P:Mo-molybdopterin cofactor biosynthetic process"/>
    <property type="evidence" value="ECO:0007669"/>
    <property type="project" value="UniProtKB-UniRule"/>
</dbReference>
<protein>
    <recommendedName>
        <fullName evidence="3 7">Cyclic pyranopterin monophosphate synthase</fullName>
        <ecNumber evidence="3 7">4.6.1.17</ecNumber>
    </recommendedName>
    <alternativeName>
        <fullName evidence="7">Molybdenum cofactor biosynthesis protein C</fullName>
    </alternativeName>
</protein>
<dbReference type="InterPro" id="IPR023045">
    <property type="entry name" value="MoaC"/>
</dbReference>
<dbReference type="NCBIfam" id="NF006870">
    <property type="entry name" value="PRK09364.1"/>
    <property type="match status" value="1"/>
</dbReference>
<keyword evidence="10" id="KW-1185">Reference proteome</keyword>
<evidence type="ECO:0000313" key="10">
    <source>
        <dbReference type="Proteomes" id="UP000027284"/>
    </source>
</evidence>
<comment type="function">
    <text evidence="6 7">Catalyzes the conversion of (8S)-3',8-cyclo-7,8-dihydroguanosine 5'-triphosphate to cyclic pyranopterin monophosphate (cPMP).</text>
</comment>
<dbReference type="InterPro" id="IPR036522">
    <property type="entry name" value="MoaC_sf"/>
</dbReference>
<dbReference type="Proteomes" id="UP000027284">
    <property type="component" value="Unassembled WGS sequence"/>
</dbReference>
<proteinExistence type="inferred from homology"/>
<dbReference type="AlphaFoldDB" id="A0A062XZ31"/>
<dbReference type="InterPro" id="IPR047594">
    <property type="entry name" value="MoaC_bact/euk"/>
</dbReference>
<evidence type="ECO:0000256" key="2">
    <source>
        <dbReference type="ARBA" id="ARBA00005046"/>
    </source>
</evidence>
<evidence type="ECO:0000256" key="5">
    <source>
        <dbReference type="ARBA" id="ARBA00023239"/>
    </source>
</evidence>
<dbReference type="PANTHER" id="PTHR22960">
    <property type="entry name" value="MOLYBDOPTERIN COFACTOR SYNTHESIS PROTEIN A"/>
    <property type="match status" value="1"/>
</dbReference>
<dbReference type="RefSeq" id="WP_038049033.1">
    <property type="nucleotide sequence ID" value="NZ_JMFG01000017.1"/>
</dbReference>
<gene>
    <name evidence="7 9" type="primary">moaC</name>
    <name evidence="9" type="ORF">EG19_02840</name>
</gene>
<evidence type="ECO:0000259" key="8">
    <source>
        <dbReference type="Pfam" id="PF01967"/>
    </source>
</evidence>
<dbReference type="Gene3D" id="3.30.70.640">
    <property type="entry name" value="Molybdopterin cofactor biosynthesis C (MoaC) domain"/>
    <property type="match status" value="1"/>
</dbReference>
<dbReference type="GO" id="GO:0061799">
    <property type="term" value="F:cyclic pyranopterin monophosphate synthase activity"/>
    <property type="evidence" value="ECO:0007669"/>
    <property type="project" value="UniProtKB-UniRule"/>
</dbReference>
<evidence type="ECO:0000256" key="3">
    <source>
        <dbReference type="ARBA" id="ARBA00012575"/>
    </source>
</evidence>
<name>A0A062XZ31_9BACT</name>
<sequence length="161" mass="17421">MSELTHLDEQGRTRMVDVGEKAPTHRRAVAAATLVVGEAIARAVREGKTPKGNVFEAARLAGIAAAKRTWELIPLCHQLPLDWVQVDFALEADRIHIRAEAKAFAKTGVEMEALTAATVAGLTLYDMLKALGKGMVLENLGLLEKEGGKSGLWRREESHAG</sequence>
<dbReference type="OrthoDB" id="9794429at2"/>
<dbReference type="HAMAP" id="MF_01224_B">
    <property type="entry name" value="MoaC_B"/>
    <property type="match status" value="1"/>
</dbReference>
<comment type="caution">
    <text evidence="9">The sequence shown here is derived from an EMBL/GenBank/DDBJ whole genome shotgun (WGS) entry which is preliminary data.</text>
</comment>
<accession>A0A062XZ31</accession>
<dbReference type="InterPro" id="IPR002820">
    <property type="entry name" value="Mopterin_CF_biosynth-C_dom"/>
</dbReference>
<dbReference type="SUPFAM" id="SSF55040">
    <property type="entry name" value="Molybdenum cofactor biosynthesis protein C, MoaC"/>
    <property type="match status" value="1"/>
</dbReference>
<dbReference type="InterPro" id="IPR050105">
    <property type="entry name" value="MoCo_biosynth_MoaA/MoaC"/>
</dbReference>
<evidence type="ECO:0000256" key="7">
    <source>
        <dbReference type="HAMAP-Rule" id="MF_01224"/>
    </source>
</evidence>
<feature type="binding site" evidence="7">
    <location>
        <begin position="111"/>
        <end position="112"/>
    </location>
    <ligand>
        <name>substrate</name>
    </ligand>
</feature>
<keyword evidence="4 7" id="KW-0501">Molybdenum cofactor biosynthesis</keyword>
<reference evidence="9 10" key="1">
    <citation type="submission" date="2014-04" db="EMBL/GenBank/DDBJ databases">
        <title>The Genome Sequence of Thermoanaerobaculum aquaticum MP-01, The First Cultivated Group 23 Acidobacterium.</title>
        <authorList>
            <person name="Stamps B.W."/>
            <person name="Losey N.A."/>
            <person name="Lawson P.A."/>
            <person name="Stevenson B.S."/>
        </authorList>
    </citation>
    <scope>NUCLEOTIDE SEQUENCE [LARGE SCALE GENOMIC DNA]</scope>
    <source>
        <strain evidence="9 10">MP-01</strain>
    </source>
</reference>
<dbReference type="EMBL" id="JMFG01000017">
    <property type="protein sequence ID" value="KDA53770.1"/>
    <property type="molecule type" value="Genomic_DNA"/>
</dbReference>
<evidence type="ECO:0000313" key="9">
    <source>
        <dbReference type="EMBL" id="KDA53770.1"/>
    </source>
</evidence>
<feature type="binding site" evidence="7">
    <location>
        <begin position="75"/>
        <end position="77"/>
    </location>
    <ligand>
        <name>substrate</name>
    </ligand>
</feature>
<comment type="catalytic activity">
    <reaction evidence="1 7">
        <text>(8S)-3',8-cyclo-7,8-dihydroguanosine 5'-triphosphate = cyclic pyranopterin phosphate + diphosphate</text>
        <dbReference type="Rhea" id="RHEA:49580"/>
        <dbReference type="ChEBI" id="CHEBI:33019"/>
        <dbReference type="ChEBI" id="CHEBI:59648"/>
        <dbReference type="ChEBI" id="CHEBI:131766"/>
        <dbReference type="EC" id="4.6.1.17"/>
    </reaction>
</comment>
<evidence type="ECO:0000256" key="1">
    <source>
        <dbReference type="ARBA" id="ARBA00001637"/>
    </source>
</evidence>
<feature type="active site" evidence="7">
    <location>
        <position position="126"/>
    </location>
</feature>
<feature type="domain" description="Molybdopterin cofactor biosynthesis C (MoaC)" evidence="8">
    <location>
        <begin position="15"/>
        <end position="148"/>
    </location>
</feature>